<dbReference type="PANTHER" id="PTHR16461:SF5">
    <property type="entry name" value="TOLL-INTERACTING PROTEIN"/>
    <property type="match status" value="1"/>
</dbReference>
<dbReference type="Gene3D" id="1.10.8.10">
    <property type="entry name" value="DNA helicase RuvA subunit, C-terminal domain"/>
    <property type="match status" value="1"/>
</dbReference>
<organism evidence="3 4">
    <name type="scientific">Paraphaeosphaeria minitans</name>
    <dbReference type="NCBI Taxonomy" id="565426"/>
    <lineage>
        <taxon>Eukaryota</taxon>
        <taxon>Fungi</taxon>
        <taxon>Dikarya</taxon>
        <taxon>Ascomycota</taxon>
        <taxon>Pezizomycotina</taxon>
        <taxon>Dothideomycetes</taxon>
        <taxon>Pleosporomycetidae</taxon>
        <taxon>Pleosporales</taxon>
        <taxon>Massarineae</taxon>
        <taxon>Didymosphaeriaceae</taxon>
        <taxon>Paraphaeosphaeria</taxon>
    </lineage>
</organism>
<evidence type="ECO:0000256" key="1">
    <source>
        <dbReference type="SAM" id="MobiDB-lite"/>
    </source>
</evidence>
<dbReference type="AlphaFoldDB" id="A0A9P6KV63"/>
<proteinExistence type="predicted"/>
<evidence type="ECO:0000313" key="3">
    <source>
        <dbReference type="EMBL" id="KAF9739539.1"/>
    </source>
</evidence>
<feature type="compositionally biased region" description="Basic and acidic residues" evidence="1">
    <location>
        <begin position="744"/>
        <end position="780"/>
    </location>
</feature>
<dbReference type="InterPro" id="IPR003892">
    <property type="entry name" value="CUE"/>
</dbReference>
<keyword evidence="4" id="KW-1185">Reference proteome</keyword>
<dbReference type="EMBL" id="WJXW01000002">
    <property type="protein sequence ID" value="KAF9739539.1"/>
    <property type="molecule type" value="Genomic_DNA"/>
</dbReference>
<feature type="region of interest" description="Disordered" evidence="1">
    <location>
        <begin position="717"/>
        <end position="918"/>
    </location>
</feature>
<dbReference type="Pfam" id="PF26639">
    <property type="entry name" value="Het-6_barrel"/>
    <property type="match status" value="1"/>
</dbReference>
<feature type="compositionally biased region" description="Basic and acidic residues" evidence="1">
    <location>
        <begin position="864"/>
        <end position="887"/>
    </location>
</feature>
<name>A0A9P6KV63_9PLEO</name>
<protein>
    <submittedName>
        <fullName evidence="3">CUE domain-containing protein</fullName>
    </submittedName>
</protein>
<dbReference type="SMART" id="SM00546">
    <property type="entry name" value="CUE"/>
    <property type="match status" value="1"/>
</dbReference>
<feature type="domain" description="CUE" evidence="2">
    <location>
        <begin position="561"/>
        <end position="604"/>
    </location>
</feature>
<feature type="region of interest" description="Disordered" evidence="1">
    <location>
        <begin position="491"/>
        <end position="563"/>
    </location>
</feature>
<dbReference type="Proteomes" id="UP000756921">
    <property type="component" value="Unassembled WGS sequence"/>
</dbReference>
<dbReference type="GO" id="GO:0031624">
    <property type="term" value="F:ubiquitin conjugating enzyme binding"/>
    <property type="evidence" value="ECO:0007669"/>
    <property type="project" value="TreeGrafter"/>
</dbReference>
<feature type="compositionally biased region" description="Basic and acidic residues" evidence="1">
    <location>
        <begin position="717"/>
        <end position="729"/>
    </location>
</feature>
<feature type="compositionally biased region" description="Basic and acidic residues" evidence="1">
    <location>
        <begin position="647"/>
        <end position="667"/>
    </location>
</feature>
<feature type="compositionally biased region" description="Polar residues" evidence="1">
    <location>
        <begin position="817"/>
        <end position="829"/>
    </location>
</feature>
<gene>
    <name evidence="3" type="ORF">PMIN01_02173</name>
</gene>
<sequence>MGDIYSKADCVLAYIGEDFDGCDRVMDTMRYISENGRMHFDGSEDMLLRIHGVSVLNGGIPWDLVYKFFETPWITRVWTAQEYVLAESMLVYRSRLSIPRQTLNNFVDYAPRHVMIGCCELRKEHDIVFRDEVFQQWRILHGPPAPNTSILLPLEYYRIRKSTKPHDKVYGMLGLAGDVYKKRIKADDTISIEDLFTNVVRIESEVSGRLDFLSYCRDQNLVLPSWVPDWTFYDQTRESQRYDELYLARYKADGNRPSGAFVPGGRKLLVTIGVQLSTVYRRYGPRAESQLHAGSIAHMWKWTTAHPVSASYYGGMQALEQAFWLTMCGGLDALSRPDEDGFASMPWKYRRLKPVEYAEAMELWKKAVYGESEYGDANMLFGRLTYDRCYVVMESGAIGFAPRDARLGDMMVALRGGSLVYVLRPESYCGWGPRKYMFVGDGYMDGFMDGEAFVSVDEGLDDLRAFTLALDIYSCVASSFPLNMSEKLVDEKPPKLGSGSGHESPTTARELDFDDDDETPAAPGEQAAAPPPPSKSPKPGVRFSDDATEIPPAKPPRPVSPRQTATTALIEAFPNTDPTAVRGILMASDWNADKAFDVLLKLSDPNYKDEQAPPPKPPRPTKKPMTQLEADEQYARRLAEQYNSEGHGSRSRGDPRQPRQQQRRDSREEEDQGLFNKDDLDEIKQTLEQGFRGAQTTFTNWLQNVKKKLDGAEDFDRYGNETYRQDQRQDFGPSQSDQLRGIRRSAEARRSADHNRYDKDNHMLGDDFEALELRDDEVHPNQRSNRPLANPDLFKPTTVSPPQTGPVDEVDALYRNPSPNGQQTGVTGNKSGGKKWQPLTSVAPHPESDEHDPFSLGDSDDEEAKTKDMKSEDTERLKKAAEAKNGDEPAPVGLTPAGRSGSVGQKDAAAEALLKDAK</sequence>
<dbReference type="PANTHER" id="PTHR16461">
    <property type="entry name" value="TOLL-INTERACTING PROTEIN"/>
    <property type="match status" value="1"/>
</dbReference>
<dbReference type="GO" id="GO:0043130">
    <property type="term" value="F:ubiquitin binding"/>
    <property type="evidence" value="ECO:0007669"/>
    <property type="project" value="InterPro"/>
</dbReference>
<reference evidence="3" key="1">
    <citation type="journal article" date="2020" name="Mol. Plant Microbe Interact.">
        <title>Genome Sequence of the Biocontrol Agent Coniothyrium minitans strain Conio (IMI 134523).</title>
        <authorList>
            <person name="Patel D."/>
            <person name="Shittu T.A."/>
            <person name="Baroncelli R."/>
            <person name="Muthumeenakshi S."/>
            <person name="Osborne T.H."/>
            <person name="Janganan T.K."/>
            <person name="Sreenivasaprasad S."/>
        </authorList>
    </citation>
    <scope>NUCLEOTIDE SEQUENCE</scope>
    <source>
        <strain evidence="3">Conio</strain>
    </source>
</reference>
<evidence type="ECO:0000259" key="2">
    <source>
        <dbReference type="PROSITE" id="PS51140"/>
    </source>
</evidence>
<dbReference type="GO" id="GO:0006511">
    <property type="term" value="P:ubiquitin-dependent protein catabolic process"/>
    <property type="evidence" value="ECO:0007669"/>
    <property type="project" value="TreeGrafter"/>
</dbReference>
<accession>A0A9P6KV63</accession>
<feature type="region of interest" description="Disordered" evidence="1">
    <location>
        <begin position="604"/>
        <end position="688"/>
    </location>
</feature>
<evidence type="ECO:0000313" key="4">
    <source>
        <dbReference type="Proteomes" id="UP000756921"/>
    </source>
</evidence>
<dbReference type="GO" id="GO:0005737">
    <property type="term" value="C:cytoplasm"/>
    <property type="evidence" value="ECO:0007669"/>
    <property type="project" value="TreeGrafter"/>
</dbReference>
<dbReference type="InterPro" id="IPR009060">
    <property type="entry name" value="UBA-like_sf"/>
</dbReference>
<feature type="compositionally biased region" description="Basic and acidic residues" evidence="1">
    <location>
        <begin position="676"/>
        <end position="685"/>
    </location>
</feature>
<comment type="caution">
    <text evidence="3">The sequence shown here is derived from an EMBL/GenBank/DDBJ whole genome shotgun (WGS) entry which is preliminary data.</text>
</comment>
<dbReference type="OrthoDB" id="9942608at2759"/>
<dbReference type="PROSITE" id="PS51140">
    <property type="entry name" value="CUE"/>
    <property type="match status" value="1"/>
</dbReference>
<dbReference type="SUPFAM" id="SSF46934">
    <property type="entry name" value="UBA-like"/>
    <property type="match status" value="1"/>
</dbReference>